<keyword evidence="8" id="KW-1185">Reference proteome</keyword>
<dbReference type="PANTHER" id="PTHR19338:SF73">
    <property type="entry name" value="DISEASE RESISTANCE PROTEIN RGA2-LIKE"/>
    <property type="match status" value="1"/>
</dbReference>
<feature type="coiled-coil region" evidence="4">
    <location>
        <begin position="38"/>
        <end position="89"/>
    </location>
</feature>
<dbReference type="PANTHER" id="PTHR19338">
    <property type="entry name" value="TRANSLOCASE OF INNER MITOCHONDRIAL MEMBRANE 13 HOMOLOG"/>
    <property type="match status" value="1"/>
</dbReference>
<name>A0AAW2DCJ5_9ROSI</name>
<dbReference type="InterPro" id="IPR041118">
    <property type="entry name" value="Rx_N"/>
</dbReference>
<keyword evidence="2" id="KW-0547">Nucleotide-binding</keyword>
<keyword evidence="4" id="KW-0175">Coiled coil</keyword>
<reference evidence="7 8" key="1">
    <citation type="submission" date="2024-01" db="EMBL/GenBank/DDBJ databases">
        <title>A telomere-to-telomere, gap-free genome of sweet tea (Lithocarpus litseifolius).</title>
        <authorList>
            <person name="Zhou J."/>
        </authorList>
    </citation>
    <scope>NUCLEOTIDE SEQUENCE [LARGE SCALE GENOMIC DNA]</scope>
    <source>
        <strain evidence="7">Zhou-2022a</strain>
        <tissue evidence="7">Leaf</tissue>
    </source>
</reference>
<gene>
    <name evidence="7" type="ORF">SO802_009830</name>
</gene>
<dbReference type="SUPFAM" id="SSF52540">
    <property type="entry name" value="P-loop containing nucleoside triphosphate hydrolases"/>
    <property type="match status" value="1"/>
</dbReference>
<dbReference type="InterPro" id="IPR027417">
    <property type="entry name" value="P-loop_NTPase"/>
</dbReference>
<dbReference type="Gene3D" id="3.40.50.300">
    <property type="entry name" value="P-loop containing nucleotide triphosphate hydrolases"/>
    <property type="match status" value="1"/>
</dbReference>
<dbReference type="InterPro" id="IPR002182">
    <property type="entry name" value="NB-ARC"/>
</dbReference>
<feature type="domain" description="Disease resistance N-terminal" evidence="6">
    <location>
        <begin position="12"/>
        <end position="99"/>
    </location>
</feature>
<dbReference type="CDD" id="cd14798">
    <property type="entry name" value="RX-CC_like"/>
    <property type="match status" value="1"/>
</dbReference>
<dbReference type="Proteomes" id="UP001459277">
    <property type="component" value="Unassembled WGS sequence"/>
</dbReference>
<feature type="domain" description="NB-ARC" evidence="5">
    <location>
        <begin position="167"/>
        <end position="211"/>
    </location>
</feature>
<accession>A0AAW2DCJ5</accession>
<keyword evidence="1" id="KW-0677">Repeat</keyword>
<dbReference type="EMBL" id="JAZDWU010000003">
    <property type="protein sequence ID" value="KAL0008328.1"/>
    <property type="molecule type" value="Genomic_DNA"/>
</dbReference>
<evidence type="ECO:0008006" key="9">
    <source>
        <dbReference type="Google" id="ProtNLM"/>
    </source>
</evidence>
<evidence type="ECO:0000256" key="2">
    <source>
        <dbReference type="ARBA" id="ARBA00022741"/>
    </source>
</evidence>
<dbReference type="GO" id="GO:0006952">
    <property type="term" value="P:defense response"/>
    <property type="evidence" value="ECO:0007669"/>
    <property type="project" value="UniProtKB-KW"/>
</dbReference>
<comment type="caution">
    <text evidence="7">The sequence shown here is derived from an EMBL/GenBank/DDBJ whole genome shotgun (WGS) entry which is preliminary data.</text>
</comment>
<evidence type="ECO:0000256" key="3">
    <source>
        <dbReference type="ARBA" id="ARBA00022821"/>
    </source>
</evidence>
<organism evidence="7 8">
    <name type="scientific">Lithocarpus litseifolius</name>
    <dbReference type="NCBI Taxonomy" id="425828"/>
    <lineage>
        <taxon>Eukaryota</taxon>
        <taxon>Viridiplantae</taxon>
        <taxon>Streptophyta</taxon>
        <taxon>Embryophyta</taxon>
        <taxon>Tracheophyta</taxon>
        <taxon>Spermatophyta</taxon>
        <taxon>Magnoliopsida</taxon>
        <taxon>eudicotyledons</taxon>
        <taxon>Gunneridae</taxon>
        <taxon>Pentapetalae</taxon>
        <taxon>rosids</taxon>
        <taxon>fabids</taxon>
        <taxon>Fagales</taxon>
        <taxon>Fagaceae</taxon>
        <taxon>Lithocarpus</taxon>
    </lineage>
</organism>
<evidence type="ECO:0000256" key="1">
    <source>
        <dbReference type="ARBA" id="ARBA00022737"/>
    </source>
</evidence>
<evidence type="ECO:0000259" key="6">
    <source>
        <dbReference type="Pfam" id="PF18052"/>
    </source>
</evidence>
<proteinExistence type="predicted"/>
<evidence type="ECO:0000313" key="7">
    <source>
        <dbReference type="EMBL" id="KAL0008328.1"/>
    </source>
</evidence>
<protein>
    <recommendedName>
        <fullName evidence="9">Rx N-terminal domain-containing protein</fullName>
    </recommendedName>
</protein>
<dbReference type="GO" id="GO:0043531">
    <property type="term" value="F:ADP binding"/>
    <property type="evidence" value="ECO:0007669"/>
    <property type="project" value="InterPro"/>
</dbReference>
<evidence type="ECO:0000313" key="8">
    <source>
        <dbReference type="Proteomes" id="UP001459277"/>
    </source>
</evidence>
<evidence type="ECO:0000256" key="4">
    <source>
        <dbReference type="SAM" id="Coils"/>
    </source>
</evidence>
<evidence type="ECO:0000259" key="5">
    <source>
        <dbReference type="Pfam" id="PF00931"/>
    </source>
</evidence>
<dbReference type="InterPro" id="IPR038005">
    <property type="entry name" value="RX-like_CC"/>
</dbReference>
<dbReference type="AlphaFoldDB" id="A0AAW2DCJ5"/>
<dbReference type="Gene3D" id="1.20.5.4130">
    <property type="match status" value="1"/>
</dbReference>
<keyword evidence="3" id="KW-0611">Plant defense</keyword>
<sequence length="411" mass="46386">MADPTSYVIKPVVDIILKSTTKLIREEFSRVHGIKKVIEDLESKLTSIQSVVEDAENKQMNEPHLKDWLRKLQDAASDAEDILDAFTTEAYLCKQRQKKFLPILPIRKISYNWDAAHKIKKILERFDRIAKEKEAFHLNIKVNGGDIVSPNYTGYFVDKSGVVGRENDKERIMHMLLSNEFDKEGDVSVIPIIGMGGLGKTTLAQLLFNDERKKLSEPACYRPLPHPGGIEIIGAQPTKKQPNSSRLKQSHKGAIATEVYRSDIDADKLLMRIGHEEGCTESIDSEDDDMKSFYTSLGADSQSTSNCVITNVRSQKPRPGQFNIDKALDMVKNVLATDFSSACHPGCSISLNSALEFLCYMDEIDGISVKMKDLVIQISKDLTVLKIRFYQASDTIQRKKQSKKRKKKNLF</sequence>
<dbReference type="Pfam" id="PF18052">
    <property type="entry name" value="Rx_N"/>
    <property type="match status" value="1"/>
</dbReference>
<dbReference type="Pfam" id="PF00931">
    <property type="entry name" value="NB-ARC"/>
    <property type="match status" value="1"/>
</dbReference>